<feature type="binding site" evidence="8 11">
    <location>
        <position position="121"/>
    </location>
    <ligand>
        <name>NAD(+)</name>
        <dbReference type="ChEBI" id="CHEBI:57540"/>
    </ligand>
</feature>
<evidence type="ECO:0000256" key="7">
    <source>
        <dbReference type="ARBA" id="ARBA00049489"/>
    </source>
</evidence>
<dbReference type="SUPFAM" id="SSF53720">
    <property type="entry name" value="ALDH-like"/>
    <property type="match status" value="1"/>
</dbReference>
<feature type="active site" description="Proton acceptor" evidence="8 10">
    <location>
        <position position="320"/>
    </location>
</feature>
<keyword evidence="5 8" id="KW-0862">Zinc</keyword>
<comment type="function">
    <text evidence="1 8">Catalyzes the sequential NAD-dependent oxidations of L-histidinol to L-histidinaldehyde and then to L-histidine.</text>
</comment>
<dbReference type="InterPro" id="IPR022695">
    <property type="entry name" value="Histidinol_DH_monofunct"/>
</dbReference>
<dbReference type="PANTHER" id="PTHR21256:SF2">
    <property type="entry name" value="HISTIDINE BIOSYNTHESIS TRIFUNCTIONAL PROTEIN"/>
    <property type="match status" value="1"/>
</dbReference>
<feature type="binding site" evidence="8 13">
    <location>
        <position position="251"/>
    </location>
    <ligand>
        <name>Zn(2+)</name>
        <dbReference type="ChEBI" id="CHEBI:29105"/>
    </ligand>
</feature>
<comment type="pathway">
    <text evidence="8">Amino-acid biosynthesis; L-histidine biosynthesis; L-histidine from 5-phospho-alpha-D-ribose 1-diphosphate: step 9/9.</text>
</comment>
<evidence type="ECO:0000256" key="14">
    <source>
        <dbReference type="RuleBase" id="RU004175"/>
    </source>
</evidence>
<keyword evidence="8 11" id="KW-0520">NAD</keyword>
<evidence type="ECO:0000256" key="3">
    <source>
        <dbReference type="ARBA" id="ARBA00012965"/>
    </source>
</evidence>
<dbReference type="Proteomes" id="UP000657006">
    <property type="component" value="Unassembled WGS sequence"/>
</dbReference>
<feature type="binding site" evidence="8 12">
    <location>
        <position position="320"/>
    </location>
    <ligand>
        <name>substrate</name>
    </ligand>
</feature>
<feature type="binding site" evidence="8 12">
    <location>
        <position position="229"/>
    </location>
    <ligand>
        <name>substrate</name>
    </ligand>
</feature>
<keyword evidence="8" id="KW-0028">Amino-acid biosynthesis</keyword>
<dbReference type="EC" id="1.1.1.23" evidence="3 8"/>
<dbReference type="Gene3D" id="3.40.50.1980">
    <property type="entry name" value="Nitrogenase molybdenum iron protein domain"/>
    <property type="match status" value="2"/>
</dbReference>
<protein>
    <recommendedName>
        <fullName evidence="3 8">Histidinol dehydrogenase</fullName>
        <shortName evidence="8">HDH</shortName>
        <ecNumber evidence="3 8">1.1.1.23</ecNumber>
    </recommendedName>
</protein>
<keyword evidence="6 8" id="KW-0560">Oxidoreductase</keyword>
<proteinExistence type="inferred from homology"/>
<comment type="catalytic activity">
    <reaction evidence="7 8">
        <text>L-histidinol + 2 NAD(+) + H2O = L-histidine + 2 NADH + 3 H(+)</text>
        <dbReference type="Rhea" id="RHEA:20641"/>
        <dbReference type="ChEBI" id="CHEBI:15377"/>
        <dbReference type="ChEBI" id="CHEBI:15378"/>
        <dbReference type="ChEBI" id="CHEBI:57540"/>
        <dbReference type="ChEBI" id="CHEBI:57595"/>
        <dbReference type="ChEBI" id="CHEBI:57699"/>
        <dbReference type="ChEBI" id="CHEBI:57945"/>
        <dbReference type="EC" id="1.1.1.23"/>
    </reaction>
</comment>
<dbReference type="PANTHER" id="PTHR21256">
    <property type="entry name" value="HISTIDINOL DEHYDROGENASE HDH"/>
    <property type="match status" value="1"/>
</dbReference>
<gene>
    <name evidence="8 15" type="primary">hisD</name>
    <name evidence="15" type="ORF">H8730_00610</name>
</gene>
<dbReference type="InterPro" id="IPR016161">
    <property type="entry name" value="Ald_DH/histidinol_DH"/>
</dbReference>
<evidence type="ECO:0000256" key="13">
    <source>
        <dbReference type="PIRSR" id="PIRSR000099-4"/>
    </source>
</evidence>
<evidence type="ECO:0000256" key="5">
    <source>
        <dbReference type="ARBA" id="ARBA00022833"/>
    </source>
</evidence>
<evidence type="ECO:0000256" key="6">
    <source>
        <dbReference type="ARBA" id="ARBA00023002"/>
    </source>
</evidence>
<accession>A0A926DQN9</accession>
<feature type="binding site" evidence="8 12">
    <location>
        <position position="412"/>
    </location>
    <ligand>
        <name>substrate</name>
    </ligand>
</feature>
<feature type="binding site" evidence="8 12">
    <location>
        <position position="254"/>
    </location>
    <ligand>
        <name>substrate</name>
    </ligand>
</feature>
<dbReference type="EMBL" id="JACRSQ010000001">
    <property type="protein sequence ID" value="MBC8542052.1"/>
    <property type="molecule type" value="Genomic_DNA"/>
</dbReference>
<feature type="binding site" evidence="8 13">
    <location>
        <position position="353"/>
    </location>
    <ligand>
        <name>Zn(2+)</name>
        <dbReference type="ChEBI" id="CHEBI:29105"/>
    </ligand>
</feature>
<dbReference type="InterPro" id="IPR012131">
    <property type="entry name" value="Hstdl_DH"/>
</dbReference>
<feature type="binding site" evidence="8 12">
    <location>
        <position position="353"/>
    </location>
    <ligand>
        <name>substrate</name>
    </ligand>
</feature>
<feature type="binding site" evidence="8 12">
    <location>
        <position position="251"/>
    </location>
    <ligand>
        <name>substrate</name>
    </ligand>
</feature>
<evidence type="ECO:0000256" key="10">
    <source>
        <dbReference type="PIRSR" id="PIRSR000099-1"/>
    </source>
</evidence>
<feature type="active site" description="Proton acceptor" evidence="8 10">
    <location>
        <position position="319"/>
    </location>
</feature>
<dbReference type="FunFam" id="3.40.50.1980:FF:000026">
    <property type="entry name" value="Histidinol dehydrogenase"/>
    <property type="match status" value="1"/>
</dbReference>
<keyword evidence="4 8" id="KW-0479">Metal-binding</keyword>
<evidence type="ECO:0000256" key="1">
    <source>
        <dbReference type="ARBA" id="ARBA00003850"/>
    </source>
</evidence>
<evidence type="ECO:0000256" key="8">
    <source>
        <dbReference type="HAMAP-Rule" id="MF_01024"/>
    </source>
</evidence>
<dbReference type="CDD" id="cd06572">
    <property type="entry name" value="Histidinol_dh"/>
    <property type="match status" value="1"/>
</dbReference>
<dbReference type="NCBIfam" id="TIGR00069">
    <property type="entry name" value="hisD"/>
    <property type="match status" value="1"/>
</dbReference>
<dbReference type="HAMAP" id="MF_01024">
    <property type="entry name" value="HisD"/>
    <property type="match status" value="1"/>
</dbReference>
<evidence type="ECO:0000256" key="12">
    <source>
        <dbReference type="PIRSR" id="PIRSR000099-3"/>
    </source>
</evidence>
<reference evidence="15" key="1">
    <citation type="submission" date="2020-08" db="EMBL/GenBank/DDBJ databases">
        <title>Genome public.</title>
        <authorList>
            <person name="Liu C."/>
            <person name="Sun Q."/>
        </authorList>
    </citation>
    <scope>NUCLEOTIDE SEQUENCE</scope>
    <source>
        <strain evidence="15">NSJ-32</strain>
    </source>
</reference>
<keyword evidence="16" id="KW-1185">Reference proteome</keyword>
<evidence type="ECO:0000256" key="11">
    <source>
        <dbReference type="PIRSR" id="PIRSR000099-2"/>
    </source>
</evidence>
<dbReference type="GO" id="GO:0005829">
    <property type="term" value="C:cytosol"/>
    <property type="evidence" value="ECO:0007669"/>
    <property type="project" value="TreeGrafter"/>
</dbReference>
<feature type="binding site" evidence="8 11">
    <location>
        <position position="206"/>
    </location>
    <ligand>
        <name>NAD(+)</name>
        <dbReference type="ChEBI" id="CHEBI:57540"/>
    </ligand>
</feature>
<evidence type="ECO:0000256" key="4">
    <source>
        <dbReference type="ARBA" id="ARBA00022723"/>
    </source>
</evidence>
<dbReference type="GO" id="GO:0008270">
    <property type="term" value="F:zinc ion binding"/>
    <property type="evidence" value="ECO:0007669"/>
    <property type="project" value="UniProtKB-UniRule"/>
</dbReference>
<dbReference type="PIRSF" id="PIRSF000099">
    <property type="entry name" value="Histidinol_dh"/>
    <property type="match status" value="1"/>
</dbReference>
<feature type="binding site" evidence="8 12">
    <location>
        <position position="407"/>
    </location>
    <ligand>
        <name>substrate</name>
    </ligand>
</feature>
<dbReference type="PROSITE" id="PS00611">
    <property type="entry name" value="HISOL_DEHYDROGENASE"/>
    <property type="match status" value="1"/>
</dbReference>
<name>A0A926DQN9_9FIRM</name>
<comment type="cofactor">
    <cofactor evidence="8 13">
        <name>Zn(2+)</name>
        <dbReference type="ChEBI" id="CHEBI:29105"/>
    </cofactor>
    <text evidence="8 13">Binds 1 zinc ion per subunit.</text>
</comment>
<feature type="binding site" evidence="8 13">
    <location>
        <position position="254"/>
    </location>
    <ligand>
        <name>Zn(2+)</name>
        <dbReference type="ChEBI" id="CHEBI:29105"/>
    </ligand>
</feature>
<evidence type="ECO:0000256" key="9">
    <source>
        <dbReference type="PIRNR" id="PIRNR000099"/>
    </source>
</evidence>
<dbReference type="Gene3D" id="1.20.5.1300">
    <property type="match status" value="1"/>
</dbReference>
<comment type="similarity">
    <text evidence="2 8 9 14">Belongs to the histidinol dehydrogenase family.</text>
</comment>
<dbReference type="Pfam" id="PF00815">
    <property type="entry name" value="Histidinol_dh"/>
    <property type="match status" value="1"/>
</dbReference>
<dbReference type="FunFam" id="3.40.50.1980:FF:000001">
    <property type="entry name" value="Histidinol dehydrogenase"/>
    <property type="match status" value="1"/>
</dbReference>
<evidence type="ECO:0000256" key="2">
    <source>
        <dbReference type="ARBA" id="ARBA00010178"/>
    </source>
</evidence>
<dbReference type="InterPro" id="IPR001692">
    <property type="entry name" value="Histidinol_DH_CS"/>
</dbReference>
<evidence type="ECO:0000313" key="16">
    <source>
        <dbReference type="Proteomes" id="UP000657006"/>
    </source>
</evidence>
<feature type="binding site" evidence="8 13">
    <location>
        <position position="412"/>
    </location>
    <ligand>
        <name>Zn(2+)</name>
        <dbReference type="ChEBI" id="CHEBI:29105"/>
    </ligand>
</feature>
<dbReference type="GO" id="GO:0000105">
    <property type="term" value="P:L-histidine biosynthetic process"/>
    <property type="evidence" value="ECO:0007669"/>
    <property type="project" value="UniProtKB-UniRule"/>
</dbReference>
<feature type="binding site" evidence="8 11">
    <location>
        <position position="183"/>
    </location>
    <ligand>
        <name>NAD(+)</name>
        <dbReference type="ChEBI" id="CHEBI:57540"/>
    </ligand>
</feature>
<keyword evidence="8" id="KW-0368">Histidine biosynthesis</keyword>
<comment type="caution">
    <text evidence="15">The sequence shown here is derived from an EMBL/GenBank/DDBJ whole genome shotgun (WGS) entry which is preliminary data.</text>
</comment>
<organism evidence="15 16">
    <name type="scientific">Bianquea renquensis</name>
    <dbReference type="NCBI Taxonomy" id="2763661"/>
    <lineage>
        <taxon>Bacteria</taxon>
        <taxon>Bacillati</taxon>
        <taxon>Bacillota</taxon>
        <taxon>Clostridia</taxon>
        <taxon>Eubacteriales</taxon>
        <taxon>Bianqueaceae</taxon>
        <taxon>Bianquea</taxon>
    </lineage>
</organism>
<sequence length="427" mass="46752">MRIVEYTGDANILKRLEIPQEDYDRVVKDIVEAVRERKDEAVREYTAKFDKVEITDFLVTEDEMEEGCQLAGESFIEILEKAKTRIETYHVTQKRQSQIMTEESGSLLGQLVIPLQRAGVYVPGGKALYPSSVLMNVLPAKVAGVGEIIMVTPPNREGKVDPRVLAAAKVCGVQKVYKVGGAQAIAAMAYGTESIPRVDKIVGPGNIFVATAKKLVYGQVSVDSFAGPSEILILADQSANPAYVAADMVSQAEHDEMAGSILITDSRELAEQVQEQLAIQTAAAPRRNVIEASLRNRGMILLVKNLEEGIEMANAYAPEHMEICTVEPMSFVSRIRCAGAIFVGQYSPEPLGDYMAGPNHVLPTGGSARFFSPLGVDDFIKKTSLIYMTKDGMMELAEDVIAFAEAEKLYAHGQAVRLRYLDERNGQ</sequence>
<dbReference type="GO" id="GO:0004399">
    <property type="term" value="F:histidinol dehydrogenase activity"/>
    <property type="evidence" value="ECO:0007669"/>
    <property type="project" value="UniProtKB-UniRule"/>
</dbReference>
<evidence type="ECO:0000313" key="15">
    <source>
        <dbReference type="EMBL" id="MBC8542052.1"/>
    </source>
</evidence>
<dbReference type="AlphaFoldDB" id="A0A926DQN9"/>
<dbReference type="GO" id="GO:0051287">
    <property type="term" value="F:NAD binding"/>
    <property type="evidence" value="ECO:0007669"/>
    <property type="project" value="InterPro"/>
</dbReference>
<dbReference type="PRINTS" id="PR00083">
    <property type="entry name" value="HOLDHDRGNASE"/>
</dbReference>